<dbReference type="SUPFAM" id="SSF46785">
    <property type="entry name" value="Winged helix' DNA-binding domain"/>
    <property type="match status" value="1"/>
</dbReference>
<feature type="domain" description="HTH hxlR-type" evidence="4">
    <location>
        <begin position="23"/>
        <end position="121"/>
    </location>
</feature>
<organism evidence="5 6">
    <name type="scientific">Glycomyces buryatensis</name>
    <dbReference type="NCBI Taxonomy" id="2570927"/>
    <lineage>
        <taxon>Bacteria</taxon>
        <taxon>Bacillati</taxon>
        <taxon>Actinomycetota</taxon>
        <taxon>Actinomycetes</taxon>
        <taxon>Glycomycetales</taxon>
        <taxon>Glycomycetaceae</taxon>
        <taxon>Glycomyces</taxon>
    </lineage>
</organism>
<evidence type="ECO:0000313" key="5">
    <source>
        <dbReference type="EMBL" id="THV40131.1"/>
    </source>
</evidence>
<dbReference type="InterPro" id="IPR036390">
    <property type="entry name" value="WH_DNA-bd_sf"/>
</dbReference>
<dbReference type="RefSeq" id="WP_136535476.1">
    <property type="nucleotide sequence ID" value="NZ_STGY01000057.1"/>
</dbReference>
<reference evidence="5 6" key="2">
    <citation type="submission" date="2019-05" db="EMBL/GenBank/DDBJ databases">
        <title>Glycomyces buryatensis sp. nov.</title>
        <authorList>
            <person name="Nikitina E."/>
        </authorList>
    </citation>
    <scope>NUCLEOTIDE SEQUENCE [LARGE SCALE GENOMIC DNA]</scope>
    <source>
        <strain evidence="5 6">18</strain>
    </source>
</reference>
<keyword evidence="1" id="KW-0805">Transcription regulation</keyword>
<dbReference type="EMBL" id="STGY01000057">
    <property type="protein sequence ID" value="THV40131.1"/>
    <property type="molecule type" value="Genomic_DNA"/>
</dbReference>
<dbReference type="PANTHER" id="PTHR33204:SF37">
    <property type="entry name" value="HTH-TYPE TRANSCRIPTIONAL REGULATOR YODB"/>
    <property type="match status" value="1"/>
</dbReference>
<reference evidence="6" key="1">
    <citation type="submission" date="2019-04" db="EMBL/GenBank/DDBJ databases">
        <title>Nocardioides xinjiangensis sp. nov.</title>
        <authorList>
            <person name="Liu S."/>
        </authorList>
    </citation>
    <scope>NUCLEOTIDE SEQUENCE [LARGE SCALE GENOMIC DNA]</scope>
    <source>
        <strain evidence="6">18</strain>
    </source>
</reference>
<comment type="caution">
    <text evidence="5">The sequence shown here is derived from an EMBL/GenBank/DDBJ whole genome shotgun (WGS) entry which is preliminary data.</text>
</comment>
<name>A0A4S8Q9K6_9ACTN</name>
<evidence type="ECO:0000259" key="4">
    <source>
        <dbReference type="PROSITE" id="PS51118"/>
    </source>
</evidence>
<proteinExistence type="predicted"/>
<dbReference type="PANTHER" id="PTHR33204">
    <property type="entry name" value="TRANSCRIPTIONAL REGULATOR, MARR FAMILY"/>
    <property type="match status" value="1"/>
</dbReference>
<evidence type="ECO:0000256" key="1">
    <source>
        <dbReference type="ARBA" id="ARBA00023015"/>
    </source>
</evidence>
<evidence type="ECO:0000256" key="2">
    <source>
        <dbReference type="ARBA" id="ARBA00023125"/>
    </source>
</evidence>
<protein>
    <submittedName>
        <fullName evidence="5">Helix-turn-helix transcriptional regulator</fullName>
    </submittedName>
</protein>
<sequence length="134" mass="15048">MTTEAAGTESPSALEFLVLAKDCVSRPVLGDITGRWGTLVLLALREDSLRFSEIRRHIEGINEKALSQSLRALERDGFVERHAEEGFPVRVEYNLTELGATITDRLQTLVDELYSFMPDVLTAQSDYDRKHPAI</sequence>
<dbReference type="Gene3D" id="1.10.10.10">
    <property type="entry name" value="Winged helix-like DNA-binding domain superfamily/Winged helix DNA-binding domain"/>
    <property type="match status" value="1"/>
</dbReference>
<gene>
    <name evidence="5" type="ORF">FAB82_15645</name>
</gene>
<keyword evidence="6" id="KW-1185">Reference proteome</keyword>
<evidence type="ECO:0000256" key="3">
    <source>
        <dbReference type="ARBA" id="ARBA00023163"/>
    </source>
</evidence>
<keyword evidence="3" id="KW-0804">Transcription</keyword>
<keyword evidence="2" id="KW-0238">DNA-binding</keyword>
<evidence type="ECO:0000313" key="6">
    <source>
        <dbReference type="Proteomes" id="UP000308760"/>
    </source>
</evidence>
<dbReference type="Proteomes" id="UP000308760">
    <property type="component" value="Unassembled WGS sequence"/>
</dbReference>
<dbReference type="OrthoDB" id="3481682at2"/>
<dbReference type="PROSITE" id="PS51118">
    <property type="entry name" value="HTH_HXLR"/>
    <property type="match status" value="1"/>
</dbReference>
<dbReference type="InterPro" id="IPR002577">
    <property type="entry name" value="HTH_HxlR"/>
</dbReference>
<dbReference type="AlphaFoldDB" id="A0A4S8Q9K6"/>
<dbReference type="InterPro" id="IPR036388">
    <property type="entry name" value="WH-like_DNA-bd_sf"/>
</dbReference>
<accession>A0A4S8Q9K6</accession>
<dbReference type="Pfam" id="PF01638">
    <property type="entry name" value="HxlR"/>
    <property type="match status" value="1"/>
</dbReference>
<dbReference type="GO" id="GO:0003677">
    <property type="term" value="F:DNA binding"/>
    <property type="evidence" value="ECO:0007669"/>
    <property type="project" value="UniProtKB-KW"/>
</dbReference>